<comment type="caution">
    <text evidence="2">The sequence shown here is derived from an EMBL/GenBank/DDBJ whole genome shotgun (WGS) entry which is preliminary data.</text>
</comment>
<sequence length="791" mass="90475">MNQYTGKHQYEPLRESSTNKYDMQVTRSIRILSLLPGFFDDPIRCKLTVEPIAQDLQYDALSYMWGNPSVTQPITVDDDKTFPATVSLQTALRHLRLQDGVRRLWVDAVCINQNDNNERSRQVAVMKRIYAKARTVRVWIDVNLSPDDGAVRKLLSLSSRSTMDDLGNDPVFWEPLIPLFQSLYWDRLWIQQELLFAKRLEFHCHGVNIPGDNLMKFQHLVFQKSSLGRGPFDPLSDWATFGKQISIRDFCSRNLLGWRKMLECKVPVEPHSLVPDYSLRKPPAELQFDPNKWGPAFSASPIYMLGALRHVRDLKVTEPKDRVHATLGLIIDYEGANEVWSYEESLADKYTRIAWLLILKCNSLRFLADVKLTEKPDPTVIGLPSWVPNWNPPGNAAFFHASFRAAGDIPMFPYPLGEHMEERILNARGFQYDSVRQTLGTRDNSRIPLSQLFTFSTSALGSCADLSRYFDDLASALTEPSLAKLQLSQSYFRQTEKIFYLYVLHHYAFATPGLRIADILPYEAIVYSQSREDWAGSIENLQSFHDLLPSDLRTLDLKKLSDVIPQSLDQYQRFGHFITLISQTLGSGCLMSSTSFHLGITERKAAVKAGDEIENQVLIWSWLSIRTCDSYEPGLPGSLYLIRFYCSNSPAMDLIDLSSSQVNLNGPSDWKQWISIIHKFATAQNVWEYIDPSNAEKPALSKPEEPTVQQIRPTASDLTDLTAEEFRRLEFLQTHRDQQKALSSIQQHIVKTIGNYYSTIADEHDIAKELALLKARVQPTDWAHEQEVLER</sequence>
<evidence type="ECO:0000313" key="2">
    <source>
        <dbReference type="EMBL" id="EGU86284.1"/>
    </source>
</evidence>
<dbReference type="InterPro" id="IPR052895">
    <property type="entry name" value="HetReg/Transcr_Mod"/>
</dbReference>
<organism evidence="2">
    <name type="scientific">Fusarium oxysporum (strain Fo5176)</name>
    <name type="common">Fusarium vascular wilt</name>
    <dbReference type="NCBI Taxonomy" id="660025"/>
    <lineage>
        <taxon>Eukaryota</taxon>
        <taxon>Fungi</taxon>
        <taxon>Dikarya</taxon>
        <taxon>Ascomycota</taxon>
        <taxon>Pezizomycotina</taxon>
        <taxon>Sordariomycetes</taxon>
        <taxon>Hypocreomycetidae</taxon>
        <taxon>Hypocreales</taxon>
        <taxon>Nectriaceae</taxon>
        <taxon>Fusarium</taxon>
        <taxon>Fusarium oxysporum species complex</taxon>
    </lineage>
</organism>
<dbReference type="Pfam" id="PF06985">
    <property type="entry name" value="HET"/>
    <property type="match status" value="1"/>
</dbReference>
<protein>
    <recommendedName>
        <fullName evidence="1">Heterokaryon incompatibility domain-containing protein</fullName>
    </recommendedName>
</protein>
<dbReference type="EMBL" id="AFQF01001091">
    <property type="protein sequence ID" value="EGU86284.1"/>
    <property type="molecule type" value="Genomic_DNA"/>
</dbReference>
<dbReference type="PANTHER" id="PTHR24148">
    <property type="entry name" value="ANKYRIN REPEAT DOMAIN-CONTAINING PROTEIN 39 HOMOLOG-RELATED"/>
    <property type="match status" value="1"/>
</dbReference>
<feature type="domain" description="Heterokaryon incompatibility" evidence="1">
    <location>
        <begin position="58"/>
        <end position="193"/>
    </location>
</feature>
<gene>
    <name evidence="2" type="ORF">FOXB_03198</name>
</gene>
<accession>F9F9X3</accession>
<dbReference type="STRING" id="660025.F9F9X3"/>
<proteinExistence type="predicted"/>
<reference evidence="2" key="1">
    <citation type="journal article" date="2012" name="Mol. Plant Microbe Interact.">
        <title>A highly conserved effector in Fusarium oxysporum is required for full virulence on Arabidopsis.</title>
        <authorList>
            <person name="Thatcher L.F."/>
            <person name="Gardiner D.M."/>
            <person name="Kazan K."/>
            <person name="Manners J."/>
        </authorList>
    </citation>
    <scope>NUCLEOTIDE SEQUENCE [LARGE SCALE GENOMIC DNA]</scope>
    <source>
        <strain evidence="2">Fo5176</strain>
    </source>
</reference>
<dbReference type="OrthoDB" id="3553147at2759"/>
<dbReference type="InterPro" id="IPR010730">
    <property type="entry name" value="HET"/>
</dbReference>
<evidence type="ECO:0000259" key="1">
    <source>
        <dbReference type="Pfam" id="PF06985"/>
    </source>
</evidence>
<dbReference type="AlphaFoldDB" id="F9F9X3"/>
<dbReference type="PANTHER" id="PTHR24148:SF64">
    <property type="entry name" value="HETEROKARYON INCOMPATIBILITY DOMAIN-CONTAINING PROTEIN"/>
    <property type="match status" value="1"/>
</dbReference>
<name>F9F9X3_FUSOF</name>